<evidence type="ECO:0000313" key="8">
    <source>
        <dbReference type="RefSeq" id="XP_005187371.2"/>
    </source>
</evidence>
<dbReference type="STRING" id="7370.A0A1I8NB54"/>
<name>A0A9J7I465_MUSDO</name>
<dbReference type="Gene3D" id="3.40.80.10">
    <property type="entry name" value="Peptidoglycan recognition protein-like"/>
    <property type="match status" value="2"/>
</dbReference>
<evidence type="ECO:0000256" key="1">
    <source>
        <dbReference type="ARBA" id="ARBA00007553"/>
    </source>
</evidence>
<dbReference type="Proteomes" id="UP001652621">
    <property type="component" value="Unplaced"/>
</dbReference>
<dbReference type="CDD" id="cd06583">
    <property type="entry name" value="PGRP"/>
    <property type="match status" value="2"/>
</dbReference>
<dbReference type="InterPro" id="IPR002502">
    <property type="entry name" value="Amidase_domain"/>
</dbReference>
<reference evidence="8" key="1">
    <citation type="submission" date="2025-08" db="UniProtKB">
        <authorList>
            <consortium name="RefSeq"/>
        </authorList>
    </citation>
    <scope>IDENTIFICATION</scope>
    <source>
        <strain evidence="8">Aabys</strain>
        <tissue evidence="8">Whole body</tissue>
    </source>
</reference>
<dbReference type="eggNOG" id="ENOG502QR3D">
    <property type="taxonomic scope" value="Eukaryota"/>
</dbReference>
<sequence length="697" mass="78371">MQSYSSQETLPISLENTRKWLENSHVQSDIDTESFVDSIEETSVCESTTTVDEDENYNNISELLESDNITSLNNLLSQLPSPVFGDISINNSSNVVVGNIVKIKGDLILKVHNKNEICGESKSKEIANKIGETKDKNIILKTPKNPETPQLITSRDRWSAIEPLEEYLSLEEPTEFVIISHTASNSSNDKLTNINIIQGIQAYHIGSQDFGDIGYNFLIGCDGNIYEGRGWGVVGAHTYGYNRKSIGIAFIGNFMLKLPSEKALQACKKLLEIGVDEGHLSKDFKLMGHKQCICSESPGRQLFAEIKNWEHFYDENKQKEKQSVEEISLFIRKSHNTVTMNANDRLRINEEKTRNWLNSLNLEDLDSVDDSTVESSVIDSSDSDSESGEEHALGTRIPGQIIESDDREYRDITQLSTTCPDLRQLSEIVSNMPQQNFGNFSISNSSNVIMGHVIKINGNIIINKDGNESECTHDTSENLDEDKSDIKQERKHATPKKPPVYRPACQIIPRARWLAMDPINEYSPIDVPTDLVIISHTATSDSTEQAKNIGIIRDIQTFHIETRGWDDIGYNFLIGCDGNVYEGRGWGVEGAHTFSYNRYSIGISFVGTFMYKLPPPRALTACKNLLKRGVDEGHLTPNFKLMAHRQFMSTASPGGKLYEELKTWDHFYEPPSGEIDENFSQTLKRNQSTTEDTTNLK</sequence>
<dbReference type="Pfam" id="PF01510">
    <property type="entry name" value="Amidase_2"/>
    <property type="match status" value="2"/>
</dbReference>
<accession>A0A9J7I465</accession>
<keyword evidence="2" id="KW-0399">Innate immunity</keyword>
<feature type="region of interest" description="Disordered" evidence="4">
    <location>
        <begin position="466"/>
        <end position="499"/>
    </location>
</feature>
<dbReference type="OrthoDB" id="10001926at2759"/>
<feature type="domain" description="N-acetylmuramoyl-L-alanine amidase" evidence="5">
    <location>
        <begin position="517"/>
        <end position="654"/>
    </location>
</feature>
<dbReference type="VEuPathDB" id="VectorBase:MDOMA2_009319"/>
<dbReference type="GeneID" id="101889083"/>
<dbReference type="InterPro" id="IPR036505">
    <property type="entry name" value="Amidase/PGRP_sf"/>
</dbReference>
<feature type="domain" description="N-acetylmuramoyl-L-alanine amidase" evidence="5">
    <location>
        <begin position="162"/>
        <end position="299"/>
    </location>
</feature>
<feature type="domain" description="Peptidoglycan recognition protein family" evidence="6">
    <location>
        <begin position="505"/>
        <end position="648"/>
    </location>
</feature>
<dbReference type="VEuPathDB" id="VectorBase:MDOA013433"/>
<dbReference type="PANTHER" id="PTHR11022">
    <property type="entry name" value="PEPTIDOGLYCAN RECOGNITION PROTEIN"/>
    <property type="match status" value="1"/>
</dbReference>
<evidence type="ECO:0000313" key="7">
    <source>
        <dbReference type="Proteomes" id="UP001652621"/>
    </source>
</evidence>
<comment type="similarity">
    <text evidence="1">Belongs to the N-acetylmuramoyl-L-alanine amidase 2 family.</text>
</comment>
<keyword evidence="3" id="KW-0391">Immunity</keyword>
<protein>
    <submittedName>
        <fullName evidence="8">Uncharacterized protein LOC101889083</fullName>
    </submittedName>
</protein>
<proteinExistence type="inferred from homology"/>
<dbReference type="InterPro" id="IPR006619">
    <property type="entry name" value="PGRP_domain_met/bac"/>
</dbReference>
<feature type="region of interest" description="Disordered" evidence="4">
    <location>
        <begin position="672"/>
        <end position="697"/>
    </location>
</feature>
<evidence type="ECO:0000256" key="4">
    <source>
        <dbReference type="SAM" id="MobiDB-lite"/>
    </source>
</evidence>
<dbReference type="RefSeq" id="XP_005187371.2">
    <property type="nucleotide sequence ID" value="XM_005187314.4"/>
</dbReference>
<feature type="compositionally biased region" description="Polar residues" evidence="4">
    <location>
        <begin position="678"/>
        <end position="697"/>
    </location>
</feature>
<evidence type="ECO:0000256" key="2">
    <source>
        <dbReference type="ARBA" id="ARBA00022588"/>
    </source>
</evidence>
<evidence type="ECO:0000256" key="3">
    <source>
        <dbReference type="ARBA" id="ARBA00022859"/>
    </source>
</evidence>
<evidence type="ECO:0000259" key="6">
    <source>
        <dbReference type="SMART" id="SM00701"/>
    </source>
</evidence>
<feature type="compositionally biased region" description="Basic and acidic residues" evidence="4">
    <location>
        <begin position="466"/>
        <end position="476"/>
    </location>
</feature>
<feature type="domain" description="Peptidoglycan recognition protein family" evidence="6">
    <location>
        <begin position="150"/>
        <end position="293"/>
    </location>
</feature>
<dbReference type="SUPFAM" id="SSF55846">
    <property type="entry name" value="N-acetylmuramoyl-L-alanine amidase-like"/>
    <property type="match status" value="2"/>
</dbReference>
<evidence type="ECO:0000259" key="5">
    <source>
        <dbReference type="SMART" id="SM00644"/>
    </source>
</evidence>
<organism evidence="7 8">
    <name type="scientific">Musca domestica</name>
    <name type="common">House fly</name>
    <dbReference type="NCBI Taxonomy" id="7370"/>
    <lineage>
        <taxon>Eukaryota</taxon>
        <taxon>Metazoa</taxon>
        <taxon>Ecdysozoa</taxon>
        <taxon>Arthropoda</taxon>
        <taxon>Hexapoda</taxon>
        <taxon>Insecta</taxon>
        <taxon>Pterygota</taxon>
        <taxon>Neoptera</taxon>
        <taxon>Endopterygota</taxon>
        <taxon>Diptera</taxon>
        <taxon>Brachycera</taxon>
        <taxon>Muscomorpha</taxon>
        <taxon>Muscoidea</taxon>
        <taxon>Muscidae</taxon>
        <taxon>Musca</taxon>
    </lineage>
</organism>
<keyword evidence="7" id="KW-1185">Reference proteome</keyword>
<gene>
    <name evidence="8" type="primary">LOC101889083</name>
</gene>
<dbReference type="PANTHER" id="PTHR11022:SF41">
    <property type="entry name" value="PEPTIDOGLYCAN-RECOGNITION PROTEIN LC-RELATED"/>
    <property type="match status" value="1"/>
</dbReference>
<dbReference type="SMART" id="SM00701">
    <property type="entry name" value="PGRP"/>
    <property type="match status" value="2"/>
</dbReference>
<dbReference type="InterPro" id="IPR015510">
    <property type="entry name" value="PGRP"/>
</dbReference>
<feature type="region of interest" description="Disordered" evidence="4">
    <location>
        <begin position="371"/>
        <end position="394"/>
    </location>
</feature>
<dbReference type="SMART" id="SM00644">
    <property type="entry name" value="Ami_2"/>
    <property type="match status" value="2"/>
</dbReference>